<name>A0ABN1W7B5_9PSEU</name>
<accession>A0ABN1W7B5</accession>
<organism evidence="2 3">
    <name type="scientific">Prauserella halophila</name>
    <dbReference type="NCBI Taxonomy" id="185641"/>
    <lineage>
        <taxon>Bacteria</taxon>
        <taxon>Bacillati</taxon>
        <taxon>Actinomycetota</taxon>
        <taxon>Actinomycetes</taxon>
        <taxon>Pseudonocardiales</taxon>
        <taxon>Pseudonocardiaceae</taxon>
        <taxon>Prauserella</taxon>
    </lineage>
</organism>
<dbReference type="Gene3D" id="2.30.30.50">
    <property type="match status" value="1"/>
</dbReference>
<dbReference type="InterPro" id="IPR024690">
    <property type="entry name" value="CN_hydtase_beta_dom_C"/>
</dbReference>
<keyword evidence="3" id="KW-1185">Reference proteome</keyword>
<evidence type="ECO:0000259" key="1">
    <source>
        <dbReference type="Pfam" id="PF02211"/>
    </source>
</evidence>
<evidence type="ECO:0000313" key="3">
    <source>
        <dbReference type="Proteomes" id="UP001500653"/>
    </source>
</evidence>
<sequence>MRLLQANEVHDAIRTPTNFTRPDAPPTRFSVGDRVTVRNLNPTGHTRLPQYAKGRTGVISIHHGFFVFPDTMAHGEGDQPQHLYNVRFTVGELFGKHGGNPDDHVYIDMWESYLDEASS</sequence>
<dbReference type="SUPFAM" id="SSF50090">
    <property type="entry name" value="Electron transport accessory proteins"/>
    <property type="match status" value="1"/>
</dbReference>
<dbReference type="InterPro" id="IPR008990">
    <property type="entry name" value="Elect_transpt_acc-like_dom_sf"/>
</dbReference>
<evidence type="ECO:0000313" key="2">
    <source>
        <dbReference type="EMBL" id="GAA1235940.1"/>
    </source>
</evidence>
<protein>
    <recommendedName>
        <fullName evidence="1">Nitrile hydratase beta subunit domain-containing protein</fullName>
    </recommendedName>
</protein>
<gene>
    <name evidence="2" type="ORF">GCM10009676_20010</name>
</gene>
<dbReference type="Proteomes" id="UP001500653">
    <property type="component" value="Unassembled WGS sequence"/>
</dbReference>
<dbReference type="RefSeq" id="WP_253863282.1">
    <property type="nucleotide sequence ID" value="NZ_BAAALN010000005.1"/>
</dbReference>
<dbReference type="Pfam" id="PF02211">
    <property type="entry name" value="NHase_beta_C"/>
    <property type="match status" value="1"/>
</dbReference>
<comment type="caution">
    <text evidence="2">The sequence shown here is derived from an EMBL/GenBank/DDBJ whole genome shotgun (WGS) entry which is preliminary data.</text>
</comment>
<proteinExistence type="predicted"/>
<dbReference type="EMBL" id="BAAALN010000005">
    <property type="protein sequence ID" value="GAA1235940.1"/>
    <property type="molecule type" value="Genomic_DNA"/>
</dbReference>
<feature type="domain" description="Nitrile hydratase beta subunit" evidence="1">
    <location>
        <begin position="21"/>
        <end position="115"/>
    </location>
</feature>
<reference evidence="2 3" key="1">
    <citation type="journal article" date="2019" name="Int. J. Syst. Evol. Microbiol.">
        <title>The Global Catalogue of Microorganisms (GCM) 10K type strain sequencing project: providing services to taxonomists for standard genome sequencing and annotation.</title>
        <authorList>
            <consortium name="The Broad Institute Genomics Platform"/>
            <consortium name="The Broad Institute Genome Sequencing Center for Infectious Disease"/>
            <person name="Wu L."/>
            <person name="Ma J."/>
        </authorList>
    </citation>
    <scope>NUCLEOTIDE SEQUENCE [LARGE SCALE GENOMIC DNA]</scope>
    <source>
        <strain evidence="2 3">JCM 13023</strain>
    </source>
</reference>